<dbReference type="PANTHER" id="PTHR45894">
    <property type="entry name" value="RNA-BINDING PROTEIN 8A"/>
    <property type="match status" value="1"/>
</dbReference>
<evidence type="ECO:0000256" key="6">
    <source>
        <dbReference type="ARBA" id="ARBA00022728"/>
    </source>
</evidence>
<dbReference type="Proteomes" id="UP000886611">
    <property type="component" value="Unassembled WGS sequence"/>
</dbReference>
<keyword evidence="4 12" id="KW-0963">Cytoplasm</keyword>
<dbReference type="GO" id="GO:0051028">
    <property type="term" value="P:mRNA transport"/>
    <property type="evidence" value="ECO:0007669"/>
    <property type="project" value="UniProtKB-KW"/>
</dbReference>
<name>A0A8X8BQK5_POLSE</name>
<comment type="caution">
    <text evidence="13">The sequence shown here is derived from an EMBL/GenBank/DDBJ whole genome shotgun (WGS) entry which is preliminary data.</text>
</comment>
<reference evidence="13 14" key="1">
    <citation type="journal article" date="2021" name="Cell">
        <title>Tracing the genetic footprints of vertebrate landing in non-teleost ray-finned fishes.</title>
        <authorList>
            <person name="Bi X."/>
            <person name="Wang K."/>
            <person name="Yang L."/>
            <person name="Pan H."/>
            <person name="Jiang H."/>
            <person name="Wei Q."/>
            <person name="Fang M."/>
            <person name="Yu H."/>
            <person name="Zhu C."/>
            <person name="Cai Y."/>
            <person name="He Y."/>
            <person name="Gan X."/>
            <person name="Zeng H."/>
            <person name="Yu D."/>
            <person name="Zhu Y."/>
            <person name="Jiang H."/>
            <person name="Qiu Q."/>
            <person name="Yang H."/>
            <person name="Zhang Y.E."/>
            <person name="Wang W."/>
            <person name="Zhu M."/>
            <person name="He S."/>
            <person name="Zhang G."/>
        </authorList>
    </citation>
    <scope>NUCLEOTIDE SEQUENCE [LARGE SCALE GENOMIC DNA]</scope>
    <source>
        <strain evidence="13">Bchr_013</strain>
    </source>
</reference>
<evidence type="ECO:0000313" key="13">
    <source>
        <dbReference type="EMBL" id="KAG2463319.1"/>
    </source>
</evidence>
<dbReference type="InterPro" id="IPR033744">
    <property type="entry name" value="RRM_RBM8"/>
</dbReference>
<keyword evidence="11 12" id="KW-0539">Nucleus</keyword>
<dbReference type="SMART" id="SM00360">
    <property type="entry name" value="RRM"/>
    <property type="match status" value="1"/>
</dbReference>
<keyword evidence="14" id="KW-1185">Reference proteome</keyword>
<dbReference type="GO" id="GO:0016607">
    <property type="term" value="C:nuclear speck"/>
    <property type="evidence" value="ECO:0007669"/>
    <property type="project" value="UniProtKB-SubCell"/>
</dbReference>
<dbReference type="SUPFAM" id="SSF54928">
    <property type="entry name" value="RNA-binding domain, RBD"/>
    <property type="match status" value="1"/>
</dbReference>
<keyword evidence="5 12" id="KW-0507">mRNA processing</keyword>
<dbReference type="FunFam" id="3.30.70.330:FF:000157">
    <property type="entry name" value="RNA-binding protein 8A"/>
    <property type="match status" value="1"/>
</dbReference>
<comment type="subcellular location">
    <subcellularLocation>
        <location evidence="1 12">Nucleus speckle</location>
    </subcellularLocation>
    <subcellularLocation>
        <location evidence="12">Nucleus</location>
    </subcellularLocation>
    <subcellularLocation>
        <location evidence="12">Cytoplasm</location>
    </subcellularLocation>
</comment>
<keyword evidence="9" id="KW-0866">Nonsense-mediated mRNA decay</keyword>
<evidence type="ECO:0000256" key="4">
    <source>
        <dbReference type="ARBA" id="ARBA00022490"/>
    </source>
</evidence>
<dbReference type="GO" id="GO:0005737">
    <property type="term" value="C:cytoplasm"/>
    <property type="evidence" value="ECO:0007669"/>
    <property type="project" value="UniProtKB-SubCell"/>
</dbReference>
<dbReference type="PRINTS" id="PR01738">
    <property type="entry name" value="RNABINDINGM8"/>
</dbReference>
<evidence type="ECO:0000313" key="14">
    <source>
        <dbReference type="Proteomes" id="UP000886611"/>
    </source>
</evidence>
<evidence type="ECO:0000256" key="3">
    <source>
        <dbReference type="ARBA" id="ARBA00022448"/>
    </source>
</evidence>
<evidence type="ECO:0000256" key="9">
    <source>
        <dbReference type="ARBA" id="ARBA00023161"/>
    </source>
</evidence>
<evidence type="ECO:0000256" key="10">
    <source>
        <dbReference type="ARBA" id="ARBA00023187"/>
    </source>
</evidence>
<evidence type="ECO:0000256" key="11">
    <source>
        <dbReference type="ARBA" id="ARBA00023242"/>
    </source>
</evidence>
<evidence type="ECO:0000256" key="12">
    <source>
        <dbReference type="RuleBase" id="RU361239"/>
    </source>
</evidence>
<dbReference type="InterPro" id="IPR035979">
    <property type="entry name" value="RBD_domain_sf"/>
</dbReference>
<sequence length="209" mass="23286">MADVLDLQAGGEDFPMDEDGDESIHKLKEKAKKRKGRGFGAEEGARSRVREDYDTVEQDGDEPGPQRSVEGWILFVTGVHEEATEEDIHDKFAEFGEIKNLHLNLDRRTGYLKGYALVEYETYKEAQAAMEGLNGQDLMGQPISVDWAFVRGPPKGKRSQSLKSKTRLCLLAYGGDGRQSWLPCVGIGTEKVRLISSPVDSHVGGRKFR</sequence>
<comment type="function">
    <text evidence="12">Core component of the splicing-dependent multiprotein exon junction complex (EJC) deposited at splice junctions on mRNAs.</text>
</comment>
<evidence type="ECO:0000256" key="1">
    <source>
        <dbReference type="ARBA" id="ARBA00004324"/>
    </source>
</evidence>
<dbReference type="GO" id="GO:0006397">
    <property type="term" value="P:mRNA processing"/>
    <property type="evidence" value="ECO:0007669"/>
    <property type="project" value="UniProtKB-KW"/>
</dbReference>
<keyword evidence="10 12" id="KW-0508">mRNA splicing</keyword>
<dbReference type="InterPro" id="IPR012677">
    <property type="entry name" value="Nucleotide-bd_a/b_plait_sf"/>
</dbReference>
<evidence type="ECO:0000256" key="5">
    <source>
        <dbReference type="ARBA" id="ARBA00022664"/>
    </source>
</evidence>
<keyword evidence="3 12" id="KW-0813">Transport</keyword>
<keyword evidence="6" id="KW-0747">Spliceosome</keyword>
<feature type="non-terminal residue" evidence="13">
    <location>
        <position position="209"/>
    </location>
</feature>
<protein>
    <recommendedName>
        <fullName evidence="12">RNA-binding protein 8A</fullName>
    </recommendedName>
</protein>
<dbReference type="Pfam" id="PF00076">
    <property type="entry name" value="RRM_1"/>
    <property type="match status" value="1"/>
</dbReference>
<evidence type="ECO:0000256" key="7">
    <source>
        <dbReference type="ARBA" id="ARBA00022816"/>
    </source>
</evidence>
<comment type="subunit">
    <text evidence="12">Heterodimer with MAGOH. Part of the mRNA splicing-dependent exon junction complex (EJC) complex; the core complex contains CASC3, EIF4A3, MAGOH and RBM8A.</text>
</comment>
<evidence type="ECO:0000256" key="2">
    <source>
        <dbReference type="ARBA" id="ARBA00007987"/>
    </source>
</evidence>
<keyword evidence="8 12" id="KW-0694">RNA-binding</keyword>
<accession>A0A8X8BQK5</accession>
<gene>
    <name evidence="13" type="primary">Rbm8a</name>
    <name evidence="13" type="ORF">GTO96_0000451</name>
</gene>
<dbReference type="GO" id="GO:0005681">
    <property type="term" value="C:spliceosomal complex"/>
    <property type="evidence" value="ECO:0007669"/>
    <property type="project" value="UniProtKB-KW"/>
</dbReference>
<dbReference type="AlphaFoldDB" id="A0A8X8BQK5"/>
<organism evidence="13 14">
    <name type="scientific">Polypterus senegalus</name>
    <name type="common">Senegal bichir</name>
    <dbReference type="NCBI Taxonomy" id="55291"/>
    <lineage>
        <taxon>Eukaryota</taxon>
        <taxon>Metazoa</taxon>
        <taxon>Chordata</taxon>
        <taxon>Craniata</taxon>
        <taxon>Vertebrata</taxon>
        <taxon>Euteleostomi</taxon>
        <taxon>Actinopterygii</taxon>
        <taxon>Polypteriformes</taxon>
        <taxon>Polypteridae</taxon>
        <taxon>Polypterus</taxon>
    </lineage>
</organism>
<evidence type="ECO:0000256" key="8">
    <source>
        <dbReference type="ARBA" id="ARBA00022884"/>
    </source>
</evidence>
<comment type="similarity">
    <text evidence="2 12">Belongs to the RBM8A family.</text>
</comment>
<dbReference type="GO" id="GO:0000184">
    <property type="term" value="P:nuclear-transcribed mRNA catabolic process, nonsense-mediated decay"/>
    <property type="evidence" value="ECO:0007669"/>
    <property type="project" value="UniProtKB-KW"/>
</dbReference>
<proteinExistence type="inferred from homology"/>
<dbReference type="InterPro" id="IPR000504">
    <property type="entry name" value="RRM_dom"/>
</dbReference>
<dbReference type="EMBL" id="JAATIS010004040">
    <property type="protein sequence ID" value="KAG2463319.1"/>
    <property type="molecule type" value="Genomic_DNA"/>
</dbReference>
<keyword evidence="7 12" id="KW-0509">mRNA transport</keyword>
<dbReference type="GO" id="GO:0008380">
    <property type="term" value="P:RNA splicing"/>
    <property type="evidence" value="ECO:0007669"/>
    <property type="project" value="UniProtKB-KW"/>
</dbReference>
<feature type="non-terminal residue" evidence="13">
    <location>
        <position position="1"/>
    </location>
</feature>
<dbReference type="GO" id="GO:0003729">
    <property type="term" value="F:mRNA binding"/>
    <property type="evidence" value="ECO:0007669"/>
    <property type="project" value="InterPro"/>
</dbReference>
<dbReference type="CDD" id="cd12324">
    <property type="entry name" value="RRM_RBM8"/>
    <property type="match status" value="1"/>
</dbReference>
<dbReference type="PROSITE" id="PS50102">
    <property type="entry name" value="RRM"/>
    <property type="match status" value="1"/>
</dbReference>
<dbReference type="InterPro" id="IPR008111">
    <property type="entry name" value="RNA-bd_8"/>
</dbReference>
<dbReference type="Gene3D" id="3.30.70.330">
    <property type="match status" value="1"/>
</dbReference>